<comment type="caution">
    <text evidence="1">The sequence shown here is derived from an EMBL/GenBank/DDBJ whole genome shotgun (WGS) entry which is preliminary data.</text>
</comment>
<keyword evidence="2" id="KW-1185">Reference proteome</keyword>
<reference evidence="2" key="1">
    <citation type="journal article" date="2019" name="Int. J. Syst. Evol. Microbiol.">
        <title>The Global Catalogue of Microorganisms (GCM) 10K type strain sequencing project: providing services to taxonomists for standard genome sequencing and annotation.</title>
        <authorList>
            <consortium name="The Broad Institute Genomics Platform"/>
            <consortium name="The Broad Institute Genome Sequencing Center for Infectious Disease"/>
            <person name="Wu L."/>
            <person name="Ma J."/>
        </authorList>
    </citation>
    <scope>NUCLEOTIDE SEQUENCE [LARGE SCALE GENOMIC DNA]</scope>
    <source>
        <strain evidence="2">CGMCC 1.6375</strain>
    </source>
</reference>
<sequence>MGDDNYKGQQIDLNTKSFVIINKKKRVNYKISWQKSRRDNTAFSIDALKGGGQAAADTSCSNEDVEDIIDGLVNAKNEKEVKEFVTKANQILPTLADGLCKTDLLKEISYTRAPLDFPYGGRLSYNEVITLTVERLGLDEKLIDTRTYIFETPQRDRWLIHYGLTYAPNAISRFSKYYALADTNATNKYTIKKENKNGPKPWDNISATINFTYPFHGDSRDFDGGFTGGFGLSAGLEVSGHAGLSMIVGQNIILSSGIVMIQKHKLNGEYKEGDIVKTNLNFDALHTKVWVPELFFTIGYRFPSNFVAAKKANSEAKKTE</sequence>
<dbReference type="Proteomes" id="UP000632339">
    <property type="component" value="Unassembled WGS sequence"/>
</dbReference>
<protein>
    <submittedName>
        <fullName evidence="1">Uncharacterized protein</fullName>
    </submittedName>
</protein>
<evidence type="ECO:0000313" key="2">
    <source>
        <dbReference type="Proteomes" id="UP000632339"/>
    </source>
</evidence>
<proteinExistence type="predicted"/>
<gene>
    <name evidence="1" type="ORF">GCM10010967_12950</name>
</gene>
<dbReference type="EMBL" id="BMLI01000001">
    <property type="protein sequence ID" value="GGM82696.1"/>
    <property type="molecule type" value="Genomic_DNA"/>
</dbReference>
<accession>A0ABQ2HI95</accession>
<organism evidence="1 2">
    <name type="scientific">Dyadobacter beijingensis</name>
    <dbReference type="NCBI Taxonomy" id="365489"/>
    <lineage>
        <taxon>Bacteria</taxon>
        <taxon>Pseudomonadati</taxon>
        <taxon>Bacteroidota</taxon>
        <taxon>Cytophagia</taxon>
        <taxon>Cytophagales</taxon>
        <taxon>Spirosomataceae</taxon>
        <taxon>Dyadobacter</taxon>
    </lineage>
</organism>
<evidence type="ECO:0000313" key="1">
    <source>
        <dbReference type="EMBL" id="GGM82696.1"/>
    </source>
</evidence>
<name>A0ABQ2HI95_9BACT</name>